<dbReference type="PANTHER" id="PTHR43649:SF33">
    <property type="entry name" value="POLYGALACTURONAN_RHAMNOGALACTURONAN-BINDING PROTEIN YTCQ"/>
    <property type="match status" value="1"/>
</dbReference>
<dbReference type="PROSITE" id="PS51257">
    <property type="entry name" value="PROKAR_LIPOPROTEIN"/>
    <property type="match status" value="1"/>
</dbReference>
<dbReference type="RefSeq" id="WP_326072900.1">
    <property type="nucleotide sequence ID" value="NZ_JARLKY010000037.1"/>
</dbReference>
<feature type="chain" id="PRO_5045451712" description="Extracellular solute-binding protein" evidence="2">
    <location>
        <begin position="26"/>
        <end position="528"/>
    </location>
</feature>
<dbReference type="EMBL" id="JARLKY010000037">
    <property type="protein sequence ID" value="MEC0228704.1"/>
    <property type="molecule type" value="Genomic_DNA"/>
</dbReference>
<dbReference type="SUPFAM" id="SSF53850">
    <property type="entry name" value="Periplasmic binding protein-like II"/>
    <property type="match status" value="1"/>
</dbReference>
<evidence type="ECO:0000256" key="1">
    <source>
        <dbReference type="ARBA" id="ARBA00022729"/>
    </source>
</evidence>
<gene>
    <name evidence="3" type="ORF">P4I72_16370</name>
</gene>
<evidence type="ECO:0000256" key="2">
    <source>
        <dbReference type="SAM" id="SignalP"/>
    </source>
</evidence>
<feature type="signal peptide" evidence="2">
    <location>
        <begin position="1"/>
        <end position="25"/>
    </location>
</feature>
<evidence type="ECO:0008006" key="5">
    <source>
        <dbReference type="Google" id="ProtNLM"/>
    </source>
</evidence>
<dbReference type="Gene3D" id="3.40.190.10">
    <property type="entry name" value="Periplasmic binding protein-like II"/>
    <property type="match status" value="2"/>
</dbReference>
<dbReference type="Proteomes" id="UP001338137">
    <property type="component" value="Unassembled WGS sequence"/>
</dbReference>
<reference evidence="3 4" key="1">
    <citation type="submission" date="2023-03" db="EMBL/GenBank/DDBJ databases">
        <title>Bacillus Genome Sequencing.</title>
        <authorList>
            <person name="Dunlap C."/>
        </authorList>
    </citation>
    <scope>NUCLEOTIDE SEQUENCE [LARGE SCALE GENOMIC DNA]</scope>
    <source>
        <strain evidence="3 4">BD-533</strain>
    </source>
</reference>
<keyword evidence="4" id="KW-1185">Reference proteome</keyword>
<proteinExistence type="predicted"/>
<evidence type="ECO:0000313" key="4">
    <source>
        <dbReference type="Proteomes" id="UP001338137"/>
    </source>
</evidence>
<evidence type="ECO:0000313" key="3">
    <source>
        <dbReference type="EMBL" id="MEC0228704.1"/>
    </source>
</evidence>
<accession>A0ABU6G4Y7</accession>
<organism evidence="3 4">
    <name type="scientific">Paenibacillus alba</name>
    <dbReference type="NCBI Taxonomy" id="1197127"/>
    <lineage>
        <taxon>Bacteria</taxon>
        <taxon>Bacillati</taxon>
        <taxon>Bacillota</taxon>
        <taxon>Bacilli</taxon>
        <taxon>Bacillales</taxon>
        <taxon>Paenibacillaceae</taxon>
        <taxon>Paenibacillus</taxon>
    </lineage>
</organism>
<dbReference type="InterPro" id="IPR050490">
    <property type="entry name" value="Bact_solute-bd_prot1"/>
</dbReference>
<dbReference type="PANTHER" id="PTHR43649">
    <property type="entry name" value="ARABINOSE-BINDING PROTEIN-RELATED"/>
    <property type="match status" value="1"/>
</dbReference>
<sequence>MRTRRTSFKYAALLLTISLMLTACKGAEQGPDASDYGTDGSYKFGKKLSITAFHAGAYNPQAQMPERENDPIRQLLEKSVHVELNLIIPPSGKKEAMLNSLIGSGDIPDMIFMPTRESAIQYYDQGIITDLDSYLKDYTALQGHFKQSEWEAMKYKGKTIGTPGYELLGSTRSWWIRNDWLMNLGLKQPTTADELLNVMKAFTYNDPDGNGKKDTYGFIAGVSKDGNLVAQGWGQVFWLFGVNPHTVDSKDGKLIFGSTDTRMKAALSFIVKMMDAGVVDPEWLAVNDAPALDAKMISGKIGILSNDWRRMEHSYQQKMMETTGSVPDWTVIPPVTGPFGDQTIGLREIQNNSWAISKKAANDPEKVQRILSLLTYWYTDKAFYPWASYGIKGVGWDVDDGKIQRLTETSAYRESAAKYTWTSNYALPRRADDALFFNFDDERTSKFQKINQQYVRENRVMPYLLPDPSDSLYLERKTYMNEMILKFMLGKEPLSNWDTYLETLDGKYQYAQYKEIVSNQWNEAGNRE</sequence>
<protein>
    <recommendedName>
        <fullName evidence="5">Extracellular solute-binding protein</fullName>
    </recommendedName>
</protein>
<comment type="caution">
    <text evidence="3">The sequence shown here is derived from an EMBL/GenBank/DDBJ whole genome shotgun (WGS) entry which is preliminary data.</text>
</comment>
<keyword evidence="1 2" id="KW-0732">Signal</keyword>
<name>A0ABU6G4Y7_9BACL</name>